<evidence type="ECO:0000313" key="2">
    <source>
        <dbReference type="Proteomes" id="UP000641646"/>
    </source>
</evidence>
<comment type="caution">
    <text evidence="1">The sequence shown here is derived from an EMBL/GenBank/DDBJ whole genome shotgun (WGS) entry which is preliminary data.</text>
</comment>
<name>A0A926VE42_9CYAN</name>
<proteinExistence type="predicted"/>
<dbReference type="EMBL" id="JACJPW010000012">
    <property type="protein sequence ID" value="MBD2180794.1"/>
    <property type="molecule type" value="Genomic_DNA"/>
</dbReference>
<organism evidence="1 2">
    <name type="scientific">Aerosakkonema funiforme FACHB-1375</name>
    <dbReference type="NCBI Taxonomy" id="2949571"/>
    <lineage>
        <taxon>Bacteria</taxon>
        <taxon>Bacillati</taxon>
        <taxon>Cyanobacteriota</taxon>
        <taxon>Cyanophyceae</taxon>
        <taxon>Oscillatoriophycideae</taxon>
        <taxon>Aerosakkonematales</taxon>
        <taxon>Aerosakkonemataceae</taxon>
        <taxon>Aerosakkonema</taxon>
    </lineage>
</organism>
<dbReference type="RefSeq" id="WP_190463355.1">
    <property type="nucleotide sequence ID" value="NZ_JACJPW010000012.1"/>
</dbReference>
<reference evidence="1" key="2">
    <citation type="submission" date="2020-08" db="EMBL/GenBank/DDBJ databases">
        <authorList>
            <person name="Chen M."/>
            <person name="Teng W."/>
            <person name="Zhao L."/>
            <person name="Hu C."/>
            <person name="Zhou Y."/>
            <person name="Han B."/>
            <person name="Song L."/>
            <person name="Shu W."/>
        </authorList>
    </citation>
    <scope>NUCLEOTIDE SEQUENCE</scope>
    <source>
        <strain evidence="1">FACHB-1375</strain>
    </source>
</reference>
<dbReference type="Proteomes" id="UP000641646">
    <property type="component" value="Unassembled WGS sequence"/>
</dbReference>
<keyword evidence="2" id="KW-1185">Reference proteome</keyword>
<reference evidence="1" key="1">
    <citation type="journal article" date="2015" name="ISME J.">
        <title>Draft Genome Sequence of Streptomyces incarnatus NRRL8089, which Produces the Nucleoside Antibiotic Sinefungin.</title>
        <authorList>
            <person name="Oshima K."/>
            <person name="Hattori M."/>
            <person name="Shimizu H."/>
            <person name="Fukuda K."/>
            <person name="Nemoto M."/>
            <person name="Inagaki K."/>
            <person name="Tamura T."/>
        </authorList>
    </citation>
    <scope>NUCLEOTIDE SEQUENCE</scope>
    <source>
        <strain evidence="1">FACHB-1375</strain>
    </source>
</reference>
<dbReference type="AlphaFoldDB" id="A0A926VE42"/>
<protein>
    <submittedName>
        <fullName evidence="1">Uncharacterized protein</fullName>
    </submittedName>
</protein>
<accession>A0A926VE42</accession>
<gene>
    <name evidence="1" type="ORF">H6G03_06710</name>
</gene>
<evidence type="ECO:0000313" key="1">
    <source>
        <dbReference type="EMBL" id="MBD2180794.1"/>
    </source>
</evidence>
<sequence length="98" mass="10959">MFSQIYYVVRSRSDGRYLTAHPETASKGSNSPSFLLLFNEDFEALSYLNTHGADVADRFGVESVPGSQLKNLLKRWGFAGVGIIRDPLLPNIEFFSLD</sequence>